<evidence type="ECO:0000256" key="1">
    <source>
        <dbReference type="ARBA" id="ARBA00023012"/>
    </source>
</evidence>
<keyword evidence="2" id="KW-0597">Phosphoprotein</keyword>
<dbReference type="GO" id="GO:0000156">
    <property type="term" value="F:phosphorelay response regulator activity"/>
    <property type="evidence" value="ECO:0007669"/>
    <property type="project" value="InterPro"/>
</dbReference>
<feature type="domain" description="Response regulatory" evidence="3">
    <location>
        <begin position="3"/>
        <end position="117"/>
    </location>
</feature>
<dbReference type="Pfam" id="PF04397">
    <property type="entry name" value="LytTR"/>
    <property type="match status" value="1"/>
</dbReference>
<dbReference type="InterPro" id="IPR007492">
    <property type="entry name" value="LytTR_DNA-bd_dom"/>
</dbReference>
<dbReference type="InterPro" id="IPR011006">
    <property type="entry name" value="CheY-like_superfamily"/>
</dbReference>
<feature type="modified residue" description="4-aspartylphosphate" evidence="2">
    <location>
        <position position="54"/>
    </location>
</feature>
<dbReference type="GO" id="GO:0003677">
    <property type="term" value="F:DNA binding"/>
    <property type="evidence" value="ECO:0007669"/>
    <property type="project" value="InterPro"/>
</dbReference>
<dbReference type="Pfam" id="PF00072">
    <property type="entry name" value="Response_reg"/>
    <property type="match status" value="1"/>
</dbReference>
<dbReference type="PROSITE" id="PS50110">
    <property type="entry name" value="RESPONSE_REGULATORY"/>
    <property type="match status" value="1"/>
</dbReference>
<dbReference type="Gene3D" id="2.20.25.10">
    <property type="match status" value="1"/>
</dbReference>
<dbReference type="Gene3D" id="2.40.50.40">
    <property type="match status" value="1"/>
</dbReference>
<organism evidence="5 6">
    <name type="scientific">Plesiomonas shigelloides</name>
    <name type="common">Aeromonas shigelloides</name>
    <dbReference type="NCBI Taxonomy" id="703"/>
    <lineage>
        <taxon>Bacteria</taxon>
        <taxon>Pseudomonadati</taxon>
        <taxon>Pseudomonadota</taxon>
        <taxon>Gammaproteobacteria</taxon>
        <taxon>Enterobacterales</taxon>
        <taxon>Enterobacteriaceae</taxon>
        <taxon>Plesiomonas</taxon>
    </lineage>
</organism>
<dbReference type="PANTHER" id="PTHR37299:SF1">
    <property type="entry name" value="STAGE 0 SPORULATION PROTEIN A HOMOLOG"/>
    <property type="match status" value="1"/>
</dbReference>
<sequence length="266" mass="30349">MLTAIIVEDEYLAREELAYLIRTYSKIDIAAQFEDGLEAFKYLQDHDVDLVFLDIQIPSIDGVMLAKNLRKSSHPPEVIFVTAHKEFAVDAFELEAFDYILKPYNEARITHLLQKIEARKVPALANLAANAESPAAVHAGQGAGSSATMADEGMLHRNQMVNLVKGERIIVTPCAQIYYAEADEKLTYVYTRDDRFVMPMSISEFISRLPTDGFFRCHRSYCVNINKIREIVPWFNSTYLIRLHELSAEIPVSRSNIKAFRQLMRL</sequence>
<comment type="caution">
    <text evidence="5">The sequence shown here is derived from an EMBL/GenBank/DDBJ whole genome shotgun (WGS) entry which is preliminary data.</text>
</comment>
<dbReference type="Proteomes" id="UP000664658">
    <property type="component" value="Unassembled WGS sequence"/>
</dbReference>
<reference evidence="5" key="1">
    <citation type="submission" date="2021-03" db="EMBL/GenBank/DDBJ databases">
        <title>Plesiomonas shigelloides zfcc0051, isolated from zebrafish feces.</title>
        <authorList>
            <person name="Vanderhoek Z."/>
            <person name="Gaulke C."/>
        </authorList>
    </citation>
    <scope>NUCLEOTIDE SEQUENCE</scope>
    <source>
        <strain evidence="5">Zfcc0051</strain>
    </source>
</reference>
<dbReference type="AlphaFoldDB" id="A0A8I1W7L5"/>
<dbReference type="InterPro" id="IPR046947">
    <property type="entry name" value="LytR-like"/>
</dbReference>
<accession>A0A8I1W7L5</accession>
<dbReference type="EMBL" id="JAFNAA010000014">
    <property type="protein sequence ID" value="MBO1109058.1"/>
    <property type="molecule type" value="Genomic_DNA"/>
</dbReference>
<dbReference type="PROSITE" id="PS50930">
    <property type="entry name" value="HTH_LYTTR"/>
    <property type="match status" value="1"/>
</dbReference>
<dbReference type="PANTHER" id="PTHR37299">
    <property type="entry name" value="TRANSCRIPTIONAL REGULATOR-RELATED"/>
    <property type="match status" value="1"/>
</dbReference>
<dbReference type="InterPro" id="IPR001789">
    <property type="entry name" value="Sig_transdc_resp-reg_receiver"/>
</dbReference>
<evidence type="ECO:0000313" key="5">
    <source>
        <dbReference type="EMBL" id="MBO1109058.1"/>
    </source>
</evidence>
<keyword evidence="1" id="KW-0902">Two-component regulatory system</keyword>
<evidence type="ECO:0000256" key="2">
    <source>
        <dbReference type="PROSITE-ProRule" id="PRU00169"/>
    </source>
</evidence>
<feature type="domain" description="HTH LytTR-type" evidence="4">
    <location>
        <begin position="161"/>
        <end position="266"/>
    </location>
</feature>
<dbReference type="SMART" id="SM00448">
    <property type="entry name" value="REC"/>
    <property type="match status" value="1"/>
</dbReference>
<protein>
    <submittedName>
        <fullName evidence="5">Response regulator transcription factor</fullName>
    </submittedName>
</protein>
<dbReference type="CDD" id="cd17532">
    <property type="entry name" value="REC_LytTR_AlgR-like"/>
    <property type="match status" value="1"/>
</dbReference>
<dbReference type="RefSeq" id="WP_207542345.1">
    <property type="nucleotide sequence ID" value="NZ_JAFNAA010000014.1"/>
</dbReference>
<gene>
    <name evidence="5" type="ORF">J2R62_12715</name>
</gene>
<proteinExistence type="predicted"/>
<dbReference type="SMART" id="SM00850">
    <property type="entry name" value="LytTR"/>
    <property type="match status" value="1"/>
</dbReference>
<name>A0A8I1W7L5_PLESH</name>
<dbReference type="SUPFAM" id="SSF52172">
    <property type="entry name" value="CheY-like"/>
    <property type="match status" value="1"/>
</dbReference>
<evidence type="ECO:0000259" key="4">
    <source>
        <dbReference type="PROSITE" id="PS50930"/>
    </source>
</evidence>
<evidence type="ECO:0000259" key="3">
    <source>
        <dbReference type="PROSITE" id="PS50110"/>
    </source>
</evidence>
<evidence type="ECO:0000313" key="6">
    <source>
        <dbReference type="Proteomes" id="UP000664658"/>
    </source>
</evidence>
<dbReference type="Gene3D" id="3.40.50.2300">
    <property type="match status" value="1"/>
</dbReference>